<organism evidence="2 3">
    <name type="scientific">Methylobacterium hispanicum</name>
    <dbReference type="NCBI Taxonomy" id="270350"/>
    <lineage>
        <taxon>Bacteria</taxon>
        <taxon>Pseudomonadati</taxon>
        <taxon>Pseudomonadota</taxon>
        <taxon>Alphaproteobacteria</taxon>
        <taxon>Hyphomicrobiales</taxon>
        <taxon>Methylobacteriaceae</taxon>
        <taxon>Methylobacterium</taxon>
    </lineage>
</organism>
<evidence type="ECO:0000256" key="1">
    <source>
        <dbReference type="SAM" id="Phobius"/>
    </source>
</evidence>
<feature type="transmembrane region" description="Helical" evidence="1">
    <location>
        <begin position="161"/>
        <end position="184"/>
    </location>
</feature>
<evidence type="ECO:0000313" key="2">
    <source>
        <dbReference type="EMBL" id="GJD89688.1"/>
    </source>
</evidence>
<feature type="transmembrane region" description="Helical" evidence="1">
    <location>
        <begin position="79"/>
        <end position="97"/>
    </location>
</feature>
<evidence type="ECO:0000313" key="3">
    <source>
        <dbReference type="Proteomes" id="UP001055247"/>
    </source>
</evidence>
<reference evidence="2" key="1">
    <citation type="journal article" date="2016" name="Front. Microbiol.">
        <title>Genome Sequence of the Piezophilic, Mesophilic Sulfate-Reducing Bacterium Desulfovibrio indicus J2T.</title>
        <authorList>
            <person name="Cao J."/>
            <person name="Maignien L."/>
            <person name="Shao Z."/>
            <person name="Alain K."/>
            <person name="Jebbar M."/>
        </authorList>
    </citation>
    <scope>NUCLEOTIDE SEQUENCE</scope>
    <source>
        <strain evidence="2">DSM 16372</strain>
    </source>
</reference>
<proteinExistence type="predicted"/>
<feature type="transmembrane region" description="Helical" evidence="1">
    <location>
        <begin position="136"/>
        <end position="155"/>
    </location>
</feature>
<dbReference type="InterPro" id="IPR052712">
    <property type="entry name" value="Acid_resist_chaperone_HdeD"/>
</dbReference>
<feature type="transmembrane region" description="Helical" evidence="1">
    <location>
        <begin position="103"/>
        <end position="124"/>
    </location>
</feature>
<dbReference type="InterPro" id="IPR005325">
    <property type="entry name" value="DUF308_memb"/>
</dbReference>
<feature type="transmembrane region" description="Helical" evidence="1">
    <location>
        <begin position="48"/>
        <end position="67"/>
    </location>
</feature>
<dbReference type="RefSeq" id="WP_066927086.1">
    <property type="nucleotide sequence ID" value="NZ_BPQO01000013.1"/>
</dbReference>
<keyword evidence="1" id="KW-0472">Membrane</keyword>
<dbReference type="Pfam" id="PF03729">
    <property type="entry name" value="DUF308"/>
    <property type="match status" value="1"/>
</dbReference>
<evidence type="ECO:0008006" key="4">
    <source>
        <dbReference type="Google" id="ProtNLM"/>
    </source>
</evidence>
<dbReference type="PANTHER" id="PTHR34989:SF1">
    <property type="entry name" value="PROTEIN HDED"/>
    <property type="match status" value="1"/>
</dbReference>
<feature type="transmembrane region" description="Helical" evidence="1">
    <location>
        <begin position="20"/>
        <end position="42"/>
    </location>
</feature>
<keyword evidence="1" id="KW-0812">Transmembrane</keyword>
<keyword evidence="1" id="KW-1133">Transmembrane helix</keyword>
<dbReference type="EMBL" id="BPQO01000013">
    <property type="protein sequence ID" value="GJD89688.1"/>
    <property type="molecule type" value="Genomic_DNA"/>
</dbReference>
<dbReference type="AlphaFoldDB" id="A0AAV4ZPC4"/>
<name>A0AAV4ZPC4_9HYPH</name>
<accession>A0AAV4ZPC4</accession>
<comment type="caution">
    <text evidence="2">The sequence shown here is derived from an EMBL/GenBank/DDBJ whole genome shotgun (WGS) entry which is preliminary data.</text>
</comment>
<dbReference type="PANTHER" id="PTHR34989">
    <property type="entry name" value="PROTEIN HDED"/>
    <property type="match status" value="1"/>
</dbReference>
<gene>
    <name evidence="2" type="ORF">BHAOGJBA_3218</name>
</gene>
<dbReference type="GO" id="GO:0005886">
    <property type="term" value="C:plasma membrane"/>
    <property type="evidence" value="ECO:0007669"/>
    <property type="project" value="TreeGrafter"/>
</dbReference>
<reference evidence="2" key="2">
    <citation type="submission" date="2021-08" db="EMBL/GenBank/DDBJ databases">
        <authorList>
            <person name="Tani A."/>
            <person name="Ola A."/>
            <person name="Ogura Y."/>
            <person name="Katsura K."/>
            <person name="Hayashi T."/>
        </authorList>
    </citation>
    <scope>NUCLEOTIDE SEQUENCE</scope>
    <source>
        <strain evidence="2">DSM 16372</strain>
    </source>
</reference>
<dbReference type="Proteomes" id="UP001055247">
    <property type="component" value="Unassembled WGS sequence"/>
</dbReference>
<keyword evidence="3" id="KW-1185">Reference proteome</keyword>
<protein>
    <recommendedName>
        <fullName evidence="4">HdeD family acid-resistance protein</fullName>
    </recommendedName>
</protein>
<sequence length="203" mass="20974">MSGTATFGSAPAGAGRGRGWFVAVGSVLLLLGIAGLFMVVTLTIASTLWYGVLLLVAGIVEIVEALAKPGESEAWRSRAVRFLAGLLYLVGGLYAVFQPLAASLALTLVLGLTLIASGVARAIWAVAHDAQISRAAVILFAVLSVLLGAAIIAQWPYSGLWAIGLFVSCDLIAAGLSWCWVGLFGRPPVPANRFTPRGGVAAR</sequence>